<proteinExistence type="predicted"/>
<sequence length="147" mass="16111">MPKNQITEIIMSPKDWCDTEDIGIYPITLNTLRIDLGASAKGEEFEIQIPAFEACYTKQGGITSTVTDSRTVKVYPNPVVGGQFTVALPVDKGICHVGIYNNAGLMVSNGKYEGCIFTVSAEHLQAGIYYVRVVTENDVYVSKIIIK</sequence>
<dbReference type="Pfam" id="PF18962">
    <property type="entry name" value="Por_Secre_tail"/>
    <property type="match status" value="1"/>
</dbReference>
<dbReference type="InterPro" id="IPR026444">
    <property type="entry name" value="Secre_tail"/>
</dbReference>
<evidence type="ECO:0000313" key="2">
    <source>
        <dbReference type="EMBL" id="MBO8476883.1"/>
    </source>
</evidence>
<dbReference type="Proteomes" id="UP000823598">
    <property type="component" value="Unassembled WGS sequence"/>
</dbReference>
<feature type="non-terminal residue" evidence="2">
    <location>
        <position position="1"/>
    </location>
</feature>
<name>A0A9D9NKW9_9BACT</name>
<reference evidence="2" key="1">
    <citation type="submission" date="2020-10" db="EMBL/GenBank/DDBJ databases">
        <authorList>
            <person name="Gilroy R."/>
        </authorList>
    </citation>
    <scope>NUCLEOTIDE SEQUENCE</scope>
    <source>
        <strain evidence="2">6919</strain>
    </source>
</reference>
<evidence type="ECO:0000259" key="1">
    <source>
        <dbReference type="Pfam" id="PF18962"/>
    </source>
</evidence>
<feature type="domain" description="Secretion system C-terminal sorting" evidence="1">
    <location>
        <begin position="74"/>
        <end position="146"/>
    </location>
</feature>
<dbReference type="NCBIfam" id="TIGR04183">
    <property type="entry name" value="Por_Secre_tail"/>
    <property type="match status" value="1"/>
</dbReference>
<gene>
    <name evidence="2" type="ORF">IAB88_07810</name>
</gene>
<reference evidence="2" key="2">
    <citation type="journal article" date="2021" name="PeerJ">
        <title>Extensive microbial diversity within the chicken gut microbiome revealed by metagenomics and culture.</title>
        <authorList>
            <person name="Gilroy R."/>
            <person name="Ravi A."/>
            <person name="Getino M."/>
            <person name="Pursley I."/>
            <person name="Horton D.L."/>
            <person name="Alikhan N.F."/>
            <person name="Baker D."/>
            <person name="Gharbi K."/>
            <person name="Hall N."/>
            <person name="Watson M."/>
            <person name="Adriaenssens E.M."/>
            <person name="Foster-Nyarko E."/>
            <person name="Jarju S."/>
            <person name="Secka A."/>
            <person name="Antonio M."/>
            <person name="Oren A."/>
            <person name="Chaudhuri R.R."/>
            <person name="La Ragione R."/>
            <person name="Hildebrand F."/>
            <person name="Pallen M.J."/>
        </authorList>
    </citation>
    <scope>NUCLEOTIDE SEQUENCE</scope>
    <source>
        <strain evidence="2">6919</strain>
    </source>
</reference>
<dbReference type="EMBL" id="JADIMC010000088">
    <property type="protein sequence ID" value="MBO8476883.1"/>
    <property type="molecule type" value="Genomic_DNA"/>
</dbReference>
<accession>A0A9D9NKW9</accession>
<dbReference type="AlphaFoldDB" id="A0A9D9NKW9"/>
<comment type="caution">
    <text evidence="2">The sequence shown here is derived from an EMBL/GenBank/DDBJ whole genome shotgun (WGS) entry which is preliminary data.</text>
</comment>
<evidence type="ECO:0000313" key="3">
    <source>
        <dbReference type="Proteomes" id="UP000823598"/>
    </source>
</evidence>
<organism evidence="2 3">
    <name type="scientific">Candidatus Limisoma faecipullorum</name>
    <dbReference type="NCBI Taxonomy" id="2840854"/>
    <lineage>
        <taxon>Bacteria</taxon>
        <taxon>Pseudomonadati</taxon>
        <taxon>Bacteroidota</taxon>
        <taxon>Bacteroidia</taxon>
        <taxon>Bacteroidales</taxon>
        <taxon>Candidatus Limisoma</taxon>
    </lineage>
</organism>
<protein>
    <submittedName>
        <fullName evidence="2">T9SS type A sorting domain-containing protein</fullName>
    </submittedName>
</protein>